<dbReference type="InterPro" id="IPR005198">
    <property type="entry name" value="Glyco_hydro_76"/>
</dbReference>
<dbReference type="PROSITE" id="PS51257">
    <property type="entry name" value="PROKAR_LIPOPROTEIN"/>
    <property type="match status" value="1"/>
</dbReference>
<name>A0A2S1LIR3_9FLAO</name>
<dbReference type="Gene3D" id="1.50.10.10">
    <property type="match status" value="1"/>
</dbReference>
<dbReference type="Gene3D" id="3.40.30.10">
    <property type="entry name" value="Glutaredoxin"/>
    <property type="match status" value="1"/>
</dbReference>
<protein>
    <submittedName>
        <fullName evidence="2">Thioredoxin domain-containing protein</fullName>
    </submittedName>
</protein>
<dbReference type="InterPro" id="IPR012341">
    <property type="entry name" value="6hp_glycosidase-like_sf"/>
</dbReference>
<dbReference type="SUPFAM" id="SSF48208">
    <property type="entry name" value="Six-hairpin glycosidases"/>
    <property type="match status" value="1"/>
</dbReference>
<evidence type="ECO:0000259" key="1">
    <source>
        <dbReference type="Pfam" id="PF03190"/>
    </source>
</evidence>
<dbReference type="PANTHER" id="PTHR42899:SF1">
    <property type="entry name" value="SPERMATOGENESIS-ASSOCIATED PROTEIN 20"/>
    <property type="match status" value="1"/>
</dbReference>
<dbReference type="RefSeq" id="WP_108742273.1">
    <property type="nucleotide sequence ID" value="NZ_CP020918.1"/>
</dbReference>
<evidence type="ECO:0000313" key="3">
    <source>
        <dbReference type="Proteomes" id="UP000244527"/>
    </source>
</evidence>
<accession>A0A2S1LIR3</accession>
<keyword evidence="3" id="KW-1185">Reference proteome</keyword>
<sequence length="702" mass="80088">MFPKKYFFLFFCFSLALLGCKESKDGDFKYTNELINETSPYLLQHAHNPVNWRAWNPETLALAKKENKLILISIGYSACHWCHVMEEESFQNDSVAKIMNDNFICIKVDREERPDIDQIYMNAVQLMTGSGGWPLNCIALPDGRPIFGGTYFPKDDWTKMLLKVADFYKTDPKKAAEYADKLTQGIKESEQIVFNPTKEAFSGSELTAALKNWQKNIDVTHGGLAGDQKFPMPNAMHFLLRYGYQKKDAQWQNHVTTTLNAMTNGGLYDQIGGGFSRYTVDAQWHIPHFEKMLYDNSQLVSLYADAYLATKNSAYKQTIEETITFVERELMAKNGAFYSSLDADSKDSKNKLEEGAFYAWTIAELKAVLKSDFELFKDYYNVNDTGFWEKDKYVLVKTASDIAFSKSHKIAIGTLQTKITEWKKVLLSARSKRSRPHLDDKTLTSWNALMIKGYVQAYKALKNPHYLEMAQKNAEFIRTTQLQKDGSLYHSYKDGKSSINGFSEDYAAVIDAYIALYQVSLDEKWLNEAHNLMNYTLAHFFDAKTHMFYFTANNSPNIITRKMEVSDNAIPSSNSVLAGSLFQLGHYFSDAKYSAIAKQMLNNVKKDAIAYPTAYYNWLNLMLNYTDTYYEVAVSGPAAKQKIGALQNYYLPNVLYAGATKDSKIPLMDSRFMPDETYIYVCVEGACKLPESDVVKTVEKLK</sequence>
<feature type="domain" description="Spermatogenesis-associated protein 20-like TRX" evidence="1">
    <location>
        <begin position="31"/>
        <end position="186"/>
    </location>
</feature>
<dbReference type="Pfam" id="PF03190">
    <property type="entry name" value="Thioredox_DsbH"/>
    <property type="match status" value="1"/>
</dbReference>
<dbReference type="OrthoDB" id="9762614at2"/>
<dbReference type="Gene3D" id="1.50.10.20">
    <property type="match status" value="1"/>
</dbReference>
<dbReference type="InterPro" id="IPR024705">
    <property type="entry name" value="Ssp411"/>
</dbReference>
<organism evidence="2 3">
    <name type="scientific">Flavobacterium faecale</name>
    <dbReference type="NCBI Taxonomy" id="1355330"/>
    <lineage>
        <taxon>Bacteria</taxon>
        <taxon>Pseudomonadati</taxon>
        <taxon>Bacteroidota</taxon>
        <taxon>Flavobacteriia</taxon>
        <taxon>Flavobacteriales</taxon>
        <taxon>Flavobacteriaceae</taxon>
        <taxon>Flavobacterium</taxon>
    </lineage>
</organism>
<dbReference type="SUPFAM" id="SSF52833">
    <property type="entry name" value="Thioredoxin-like"/>
    <property type="match status" value="1"/>
</dbReference>
<reference evidence="2 3" key="1">
    <citation type="submission" date="2017-04" db="EMBL/GenBank/DDBJ databases">
        <title>Compelte genome sequence of WV33.</title>
        <authorList>
            <person name="Lee P.C."/>
        </authorList>
    </citation>
    <scope>NUCLEOTIDE SEQUENCE [LARGE SCALE GENOMIC DNA]</scope>
    <source>
        <strain evidence="2 3">WV33</strain>
    </source>
</reference>
<dbReference type="EMBL" id="CP020918">
    <property type="protein sequence ID" value="AWG23376.1"/>
    <property type="molecule type" value="Genomic_DNA"/>
</dbReference>
<dbReference type="InterPro" id="IPR036249">
    <property type="entry name" value="Thioredoxin-like_sf"/>
</dbReference>
<dbReference type="InterPro" id="IPR008928">
    <property type="entry name" value="6-hairpin_glycosidase_sf"/>
</dbReference>
<dbReference type="GO" id="GO:0005975">
    <property type="term" value="P:carbohydrate metabolic process"/>
    <property type="evidence" value="ECO:0007669"/>
    <property type="project" value="InterPro"/>
</dbReference>
<dbReference type="PIRSF" id="PIRSF006402">
    <property type="entry name" value="UCP006402_thioredoxin"/>
    <property type="match status" value="1"/>
</dbReference>
<dbReference type="Proteomes" id="UP000244527">
    <property type="component" value="Chromosome"/>
</dbReference>
<dbReference type="CDD" id="cd02955">
    <property type="entry name" value="SSP411"/>
    <property type="match status" value="1"/>
</dbReference>
<proteinExistence type="predicted"/>
<dbReference type="AlphaFoldDB" id="A0A2S1LIR3"/>
<dbReference type="InterPro" id="IPR004879">
    <property type="entry name" value="Ssp411-like_TRX"/>
</dbReference>
<dbReference type="Pfam" id="PF03663">
    <property type="entry name" value="Glyco_hydro_76"/>
    <property type="match status" value="1"/>
</dbReference>
<evidence type="ECO:0000313" key="2">
    <source>
        <dbReference type="EMBL" id="AWG23376.1"/>
    </source>
</evidence>
<dbReference type="KEGG" id="ffa:FFWV33_18495"/>
<gene>
    <name evidence="2" type="ORF">FFWV33_18495</name>
</gene>
<dbReference type="PANTHER" id="PTHR42899">
    <property type="entry name" value="SPERMATOGENESIS-ASSOCIATED PROTEIN 20"/>
    <property type="match status" value="1"/>
</dbReference>